<dbReference type="GeneID" id="39589308"/>
<keyword evidence="5" id="KW-1185">Reference proteome</keyword>
<dbReference type="EMBL" id="RSCE01000002">
    <property type="protein sequence ID" value="RSH86505.1"/>
    <property type="molecule type" value="Genomic_DNA"/>
</dbReference>
<keyword evidence="3" id="KW-0560">Oxidoreductase</keyword>
<evidence type="ECO:0000256" key="2">
    <source>
        <dbReference type="ARBA" id="ARBA00022857"/>
    </source>
</evidence>
<evidence type="ECO:0000313" key="4">
    <source>
        <dbReference type="EMBL" id="RSH86505.1"/>
    </source>
</evidence>
<dbReference type="AlphaFoldDB" id="A0A427Y5Z3"/>
<comment type="similarity">
    <text evidence="1">Belongs to the short-chain dehydrogenases/reductases (SDR) family.</text>
</comment>
<evidence type="ECO:0000313" key="5">
    <source>
        <dbReference type="Proteomes" id="UP000279236"/>
    </source>
</evidence>
<dbReference type="OrthoDB" id="3819888at2759"/>
<accession>A0A427Y5Z3</accession>
<dbReference type="InterPro" id="IPR002347">
    <property type="entry name" value="SDR_fam"/>
</dbReference>
<proteinExistence type="inferred from homology"/>
<reference evidence="4 5" key="1">
    <citation type="submission" date="2018-11" db="EMBL/GenBank/DDBJ databases">
        <title>Genome sequence of Apiotrichum porosum DSM 27194.</title>
        <authorList>
            <person name="Aliyu H."/>
            <person name="Gorte O."/>
            <person name="Ochsenreither K."/>
        </authorList>
    </citation>
    <scope>NUCLEOTIDE SEQUENCE [LARGE SCALE GENOMIC DNA]</scope>
    <source>
        <strain evidence="4 5">DSM 27194</strain>
    </source>
</reference>
<dbReference type="STRING" id="105984.A0A427Y5Z3"/>
<organism evidence="4 5">
    <name type="scientific">Apiotrichum porosum</name>
    <dbReference type="NCBI Taxonomy" id="105984"/>
    <lineage>
        <taxon>Eukaryota</taxon>
        <taxon>Fungi</taxon>
        <taxon>Dikarya</taxon>
        <taxon>Basidiomycota</taxon>
        <taxon>Agaricomycotina</taxon>
        <taxon>Tremellomycetes</taxon>
        <taxon>Trichosporonales</taxon>
        <taxon>Trichosporonaceae</taxon>
        <taxon>Apiotrichum</taxon>
    </lineage>
</organism>
<dbReference type="PANTHER" id="PTHR43618">
    <property type="entry name" value="7-ALPHA-HYDROXYSTEROID DEHYDROGENASE"/>
    <property type="match status" value="1"/>
</dbReference>
<gene>
    <name evidence="4" type="ORF">EHS24_004765</name>
</gene>
<evidence type="ECO:0000256" key="3">
    <source>
        <dbReference type="ARBA" id="ARBA00023002"/>
    </source>
</evidence>
<dbReference type="Gene3D" id="3.40.50.720">
    <property type="entry name" value="NAD(P)-binding Rossmann-like Domain"/>
    <property type="match status" value="1"/>
</dbReference>
<evidence type="ECO:0000256" key="1">
    <source>
        <dbReference type="ARBA" id="ARBA00006484"/>
    </source>
</evidence>
<dbReference type="SUPFAM" id="SSF51735">
    <property type="entry name" value="NAD(P)-binding Rossmann-fold domains"/>
    <property type="match status" value="1"/>
</dbReference>
<dbReference type="GO" id="GO:0016491">
    <property type="term" value="F:oxidoreductase activity"/>
    <property type="evidence" value="ECO:0007669"/>
    <property type="project" value="UniProtKB-KW"/>
</dbReference>
<dbReference type="PRINTS" id="PR00081">
    <property type="entry name" value="GDHRDH"/>
</dbReference>
<protein>
    <submittedName>
        <fullName evidence="4">Uncharacterized protein</fullName>
    </submittedName>
</protein>
<dbReference type="Pfam" id="PF13561">
    <property type="entry name" value="adh_short_C2"/>
    <property type="match status" value="1"/>
</dbReference>
<dbReference type="InterPro" id="IPR036291">
    <property type="entry name" value="NAD(P)-bd_dom_sf"/>
</dbReference>
<comment type="caution">
    <text evidence="4">The sequence shown here is derived from an EMBL/GenBank/DDBJ whole genome shotgun (WGS) entry which is preliminary data.</text>
</comment>
<dbReference type="Proteomes" id="UP000279236">
    <property type="component" value="Unassembled WGS sequence"/>
</dbReference>
<name>A0A427Y5Z3_9TREE</name>
<dbReference type="RefSeq" id="XP_028479290.1">
    <property type="nucleotide sequence ID" value="XM_028620318.1"/>
</dbReference>
<keyword evidence="2" id="KW-0521">NADP</keyword>
<dbReference type="InterPro" id="IPR052178">
    <property type="entry name" value="Sec_Metab_Biosynth_SDR"/>
</dbReference>
<dbReference type="PANTHER" id="PTHR43618:SF4">
    <property type="entry name" value="SHORT CHAIN DEHYDROGENASE_REDUCTASE FAMILY (AFU_ORTHOLOGUE AFUA_7G04540)"/>
    <property type="match status" value="1"/>
</dbReference>
<sequence length="309" mass="32285">MSVLNFQQPTFAVDDLFSVAGRTVVVTGGGTGLGRAIATAYVQNGAKVFISGRRKEVLEATAKEILASAGAKGSITTIQGDVGTKAGCKKLFDDVSALTTVVDVLVNCAGVMRTYKNPTTDVDNIEAVTKMLWEGHDDDDFNYTNQININGVYFTTVAFVPLLLKSDLRSVVVIASIAAAILQRAMGSVSYGASKAGTLHTANMLATRLSPAKIRVNTISPGIFPSEMTASGPASAAESYSLVEPSEKAARRSLIGRSGYPHEIVGPVLLLGSRAGSYMDGANLVVDGGRTMAAGANDGVRIAEDLYVN</sequence>